<protein>
    <submittedName>
        <fullName evidence="4">M23 family metallopeptidase</fullName>
    </submittedName>
</protein>
<evidence type="ECO:0000256" key="1">
    <source>
        <dbReference type="ARBA" id="ARBA00022729"/>
    </source>
</evidence>
<feature type="domain" description="M23ase beta-sheet core" evidence="3">
    <location>
        <begin position="141"/>
        <end position="233"/>
    </location>
</feature>
<dbReference type="CDD" id="cd12797">
    <property type="entry name" value="M23_peptidase"/>
    <property type="match status" value="1"/>
</dbReference>
<dbReference type="Gene3D" id="2.70.70.10">
    <property type="entry name" value="Glucose Permease (Domain IIA)"/>
    <property type="match status" value="1"/>
</dbReference>
<name>A0A6M6JYA2_9PSEU</name>
<dbReference type="InterPro" id="IPR011055">
    <property type="entry name" value="Dup_hybrid_motif"/>
</dbReference>
<feature type="region of interest" description="Disordered" evidence="2">
    <location>
        <begin position="57"/>
        <end position="109"/>
    </location>
</feature>
<sequence length="254" mass="25526">MVIPWSAHSPGVPFAVRWWGGRVVVAVLVAGALVVPAVVPAADVVVPRATATAAAATAGAAPTPPPPPAPAPTTGSSATGPPPPPPLAAPPPPPPPLAAPPPPPPPLAGVPAPGARYAWPLLPVPQVRRPFRAPEHAYGPGHRGVDLAGVPGQAVLAARGGTVVFAGPVGGRSLVSVQHDDGLRTTYEPVAPAVTAGTVVAAGAVLGVLEPGHPGCPDCLHWGVRRDRTEYLDPLVLLRPPRVRLLPVPVPWPG</sequence>
<reference evidence="4 5" key="1">
    <citation type="submission" date="2020-05" db="EMBL/GenBank/DDBJ databases">
        <authorList>
            <person name="Mo P."/>
        </authorList>
    </citation>
    <scope>NUCLEOTIDE SEQUENCE [LARGE SCALE GENOMIC DNA]</scope>
    <source>
        <strain evidence="4 5">Gen01</strain>
    </source>
</reference>
<dbReference type="InterPro" id="IPR050570">
    <property type="entry name" value="Cell_wall_metabolism_enzyme"/>
</dbReference>
<evidence type="ECO:0000256" key="2">
    <source>
        <dbReference type="SAM" id="MobiDB-lite"/>
    </source>
</evidence>
<proteinExistence type="predicted"/>
<evidence type="ECO:0000313" key="4">
    <source>
        <dbReference type="EMBL" id="QJY51111.1"/>
    </source>
</evidence>
<feature type="compositionally biased region" description="Pro residues" evidence="2">
    <location>
        <begin position="80"/>
        <end position="108"/>
    </location>
</feature>
<feature type="compositionally biased region" description="Pro residues" evidence="2">
    <location>
        <begin position="62"/>
        <end position="71"/>
    </location>
</feature>
<dbReference type="PANTHER" id="PTHR21666:SF289">
    <property type="entry name" value="L-ALA--D-GLU ENDOPEPTIDASE"/>
    <property type="match status" value="1"/>
</dbReference>
<keyword evidence="5" id="KW-1185">Reference proteome</keyword>
<dbReference type="EMBL" id="CP053564">
    <property type="protein sequence ID" value="QJY51111.1"/>
    <property type="molecule type" value="Genomic_DNA"/>
</dbReference>
<accession>A0A6M6JYA2</accession>
<gene>
    <name evidence="4" type="ORF">HOP40_34100</name>
</gene>
<keyword evidence="1" id="KW-0732">Signal</keyword>
<dbReference type="SUPFAM" id="SSF51261">
    <property type="entry name" value="Duplicated hybrid motif"/>
    <property type="match status" value="1"/>
</dbReference>
<dbReference type="PANTHER" id="PTHR21666">
    <property type="entry name" value="PEPTIDASE-RELATED"/>
    <property type="match status" value="1"/>
</dbReference>
<dbReference type="KEGG" id="pbro:HOP40_34100"/>
<evidence type="ECO:0000259" key="3">
    <source>
        <dbReference type="Pfam" id="PF01551"/>
    </source>
</evidence>
<dbReference type="Pfam" id="PF01551">
    <property type="entry name" value="Peptidase_M23"/>
    <property type="match status" value="1"/>
</dbReference>
<dbReference type="AlphaFoldDB" id="A0A6M6JYA2"/>
<dbReference type="GO" id="GO:0004222">
    <property type="term" value="F:metalloendopeptidase activity"/>
    <property type="evidence" value="ECO:0007669"/>
    <property type="project" value="TreeGrafter"/>
</dbReference>
<evidence type="ECO:0000313" key="5">
    <source>
        <dbReference type="Proteomes" id="UP000505377"/>
    </source>
</evidence>
<dbReference type="InterPro" id="IPR016047">
    <property type="entry name" value="M23ase_b-sheet_dom"/>
</dbReference>
<organism evidence="4 5">
    <name type="scientific">Pseudonocardia broussonetiae</name>
    <dbReference type="NCBI Taxonomy" id="2736640"/>
    <lineage>
        <taxon>Bacteria</taxon>
        <taxon>Bacillati</taxon>
        <taxon>Actinomycetota</taxon>
        <taxon>Actinomycetes</taxon>
        <taxon>Pseudonocardiales</taxon>
        <taxon>Pseudonocardiaceae</taxon>
        <taxon>Pseudonocardia</taxon>
    </lineage>
</organism>
<dbReference type="Proteomes" id="UP000505377">
    <property type="component" value="Chromosome"/>
</dbReference>